<dbReference type="InterPro" id="IPR017703">
    <property type="entry name" value="YgfZ/GCV_T_CS"/>
</dbReference>
<accession>C6HZ97</accession>
<organism evidence="3 4">
    <name type="scientific">Leptospirillum ferrodiazotrophum</name>
    <dbReference type="NCBI Taxonomy" id="412449"/>
    <lineage>
        <taxon>Bacteria</taxon>
        <taxon>Pseudomonadati</taxon>
        <taxon>Nitrospirota</taxon>
        <taxon>Nitrospiria</taxon>
        <taxon>Nitrospirales</taxon>
        <taxon>Nitrospiraceae</taxon>
        <taxon>Leptospirillum</taxon>
    </lineage>
</organism>
<sequence length="339" mass="36924">MMTTIDTRPSHIRAGLHIAPRTRVLVSVSGDDRASFLQGLLCQDVAGQKTGTLRYGFFLSPKARILFDSWIGVLPDRILLSPSLFSKEDEEAFLAHLKKYLFFRTKATLSSETGAFISASLVGPEALALATPLFDPEAEEEGVRRLSEGGFAFLRPGIGAFDADTGGWIDLWLPAEKAGDRLKGLEERVLSRGGQRLDDTGIEVYRVERGIPAVPFELNESHFPAEAGLDTLAVSYNKGCYVGQEPVTRLKFQGQLSRKLVGIRLDGPFVSEVTLPRHLLASNDNTEAGTLTSLVSSVVCGGPVGLAYVKRGHWDSGEPLIDGEGNRFEVSELPLLPRE</sequence>
<keyword evidence="1" id="KW-0809">Transit peptide</keyword>
<feature type="domain" description="Aminomethyltransferase C-terminal" evidence="2">
    <location>
        <begin position="258"/>
        <end position="320"/>
    </location>
</feature>
<keyword evidence="3" id="KW-0489">Methyltransferase</keyword>
<dbReference type="Gene3D" id="3.30.1360.120">
    <property type="entry name" value="Probable tRNA modification gtpase trme, domain 1"/>
    <property type="match status" value="1"/>
</dbReference>
<dbReference type="PANTHER" id="PTHR22602:SF0">
    <property type="entry name" value="TRANSFERASE CAF17, MITOCHONDRIAL-RELATED"/>
    <property type="match status" value="1"/>
</dbReference>
<dbReference type="InterPro" id="IPR013977">
    <property type="entry name" value="GcvT_C"/>
</dbReference>
<dbReference type="InterPro" id="IPR029043">
    <property type="entry name" value="GcvT/YgfZ_C"/>
</dbReference>
<dbReference type="InterPro" id="IPR045179">
    <property type="entry name" value="YgfZ/GcvT"/>
</dbReference>
<evidence type="ECO:0000259" key="2">
    <source>
        <dbReference type="Pfam" id="PF08669"/>
    </source>
</evidence>
<dbReference type="SUPFAM" id="SSF103025">
    <property type="entry name" value="Folate-binding domain"/>
    <property type="match status" value="1"/>
</dbReference>
<dbReference type="Proteomes" id="UP000009374">
    <property type="component" value="Unassembled WGS sequence"/>
</dbReference>
<protein>
    <submittedName>
        <fullName evidence="3">Putative aminomethyltransferase</fullName>
    </submittedName>
</protein>
<dbReference type="SUPFAM" id="SSF101790">
    <property type="entry name" value="Aminomethyltransferase beta-barrel domain"/>
    <property type="match status" value="1"/>
</dbReference>
<name>C6HZ97_9BACT</name>
<evidence type="ECO:0000313" key="4">
    <source>
        <dbReference type="Proteomes" id="UP000009374"/>
    </source>
</evidence>
<dbReference type="GO" id="GO:0032259">
    <property type="term" value="P:methylation"/>
    <property type="evidence" value="ECO:0007669"/>
    <property type="project" value="UniProtKB-KW"/>
</dbReference>
<dbReference type="InterPro" id="IPR027266">
    <property type="entry name" value="TrmE/GcvT-like"/>
</dbReference>
<keyword evidence="3" id="KW-0808">Transferase</keyword>
<proteinExistence type="predicted"/>
<dbReference type="GO" id="GO:0008168">
    <property type="term" value="F:methyltransferase activity"/>
    <property type="evidence" value="ECO:0007669"/>
    <property type="project" value="UniProtKB-KW"/>
</dbReference>
<gene>
    <name evidence="3" type="ORF">UBAL3_94530073</name>
</gene>
<dbReference type="GO" id="GO:0016226">
    <property type="term" value="P:iron-sulfur cluster assembly"/>
    <property type="evidence" value="ECO:0007669"/>
    <property type="project" value="TreeGrafter"/>
</dbReference>
<dbReference type="Pfam" id="PF08669">
    <property type="entry name" value="GCV_T_C"/>
    <property type="match status" value="1"/>
</dbReference>
<keyword evidence="4" id="KW-1185">Reference proteome</keyword>
<dbReference type="PANTHER" id="PTHR22602">
    <property type="entry name" value="TRANSFERASE CAF17, MITOCHONDRIAL-RELATED"/>
    <property type="match status" value="1"/>
</dbReference>
<dbReference type="EMBL" id="GG693880">
    <property type="protein sequence ID" value="EES52108.1"/>
    <property type="molecule type" value="Genomic_DNA"/>
</dbReference>
<reference evidence="3 4" key="1">
    <citation type="journal article" date="2009" name="Appl. Environ. Microbiol.">
        <title>Community genomic and proteomic analyses of chemoautotrophic iron-oxidizing "Leptospirillum rubarum" (Group II) and "Leptospirillum ferrodiazotrophum" (Group III) bacteria in acid mine drainage biofilms.</title>
        <authorList>
            <person name="Goltsman D.S."/>
            <person name="Denef V.J."/>
            <person name="Singer S.W."/>
            <person name="VerBerkmoes N.C."/>
            <person name="Lefsrud M."/>
            <person name="Mueller R.S."/>
            <person name="Dick G.J."/>
            <person name="Sun C.L."/>
            <person name="Wheeler K.E."/>
            <person name="Zemla A."/>
            <person name="Baker B.J."/>
            <person name="Hauser L."/>
            <person name="Land M."/>
            <person name="Shah M.B."/>
            <person name="Thelen M.P."/>
            <person name="Hettich R.L."/>
            <person name="Banfield J.F."/>
        </authorList>
    </citation>
    <scope>NUCLEOTIDE SEQUENCE [LARGE SCALE GENOMIC DNA]</scope>
</reference>
<dbReference type="PIRSF" id="PIRSF006487">
    <property type="entry name" value="GcvT"/>
    <property type="match status" value="1"/>
</dbReference>
<evidence type="ECO:0000313" key="3">
    <source>
        <dbReference type="EMBL" id="EES52108.1"/>
    </source>
</evidence>
<evidence type="ECO:0000256" key="1">
    <source>
        <dbReference type="ARBA" id="ARBA00022946"/>
    </source>
</evidence>
<dbReference type="NCBIfam" id="TIGR03317">
    <property type="entry name" value="ygfZ_signature"/>
    <property type="match status" value="1"/>
</dbReference>
<dbReference type="AlphaFoldDB" id="C6HZ97"/>